<dbReference type="RefSeq" id="XP_064072394.1">
    <property type="nucleotide sequence ID" value="XM_064216324.1"/>
</dbReference>
<dbReference type="GeneID" id="135193520"/>
<accession>A0ABM4AM76</accession>
<reference evidence="4" key="1">
    <citation type="submission" date="2025-08" db="UniProtKB">
        <authorList>
            <consortium name="RefSeq"/>
        </authorList>
    </citation>
    <scope>IDENTIFICATION</scope>
    <source>
        <tissue evidence="4">Whole body</tissue>
    </source>
</reference>
<name>A0ABM4AM76_VANTA</name>
<evidence type="ECO:0000313" key="4">
    <source>
        <dbReference type="RefSeq" id="XP_064072394.1"/>
    </source>
</evidence>
<protein>
    <submittedName>
        <fullName evidence="4">Uncharacterized protein LOC135193520</fullName>
    </submittedName>
</protein>
<feature type="domain" description="Endonuclease/exonuclease/phosphatase" evidence="2">
    <location>
        <begin position="62"/>
        <end position="141"/>
    </location>
</feature>
<evidence type="ECO:0000313" key="3">
    <source>
        <dbReference type="Proteomes" id="UP001652626"/>
    </source>
</evidence>
<evidence type="ECO:0000259" key="2">
    <source>
        <dbReference type="Pfam" id="PF14529"/>
    </source>
</evidence>
<dbReference type="InterPro" id="IPR005135">
    <property type="entry name" value="Endo/exonuclease/phosphatase"/>
</dbReference>
<keyword evidence="3" id="KW-1185">Reference proteome</keyword>
<organism evidence="3 4">
    <name type="scientific">Vanessa tameamea</name>
    <name type="common">Kamehameha butterfly</name>
    <dbReference type="NCBI Taxonomy" id="334116"/>
    <lineage>
        <taxon>Eukaryota</taxon>
        <taxon>Metazoa</taxon>
        <taxon>Ecdysozoa</taxon>
        <taxon>Arthropoda</taxon>
        <taxon>Hexapoda</taxon>
        <taxon>Insecta</taxon>
        <taxon>Pterygota</taxon>
        <taxon>Neoptera</taxon>
        <taxon>Endopterygota</taxon>
        <taxon>Lepidoptera</taxon>
        <taxon>Glossata</taxon>
        <taxon>Ditrysia</taxon>
        <taxon>Papilionoidea</taxon>
        <taxon>Nymphalidae</taxon>
        <taxon>Nymphalinae</taxon>
        <taxon>Vanessa</taxon>
    </lineage>
</organism>
<dbReference type="SUPFAM" id="SSF56219">
    <property type="entry name" value="DNase I-like"/>
    <property type="match status" value="1"/>
</dbReference>
<dbReference type="Proteomes" id="UP001652626">
    <property type="component" value="Chromosome 11"/>
</dbReference>
<dbReference type="Pfam" id="PF14529">
    <property type="entry name" value="Exo_endo_phos_2"/>
    <property type="match status" value="1"/>
</dbReference>
<gene>
    <name evidence="4" type="primary">LOC135193520</name>
</gene>
<proteinExistence type="predicted"/>
<feature type="region of interest" description="Disordered" evidence="1">
    <location>
        <begin position="148"/>
        <end position="172"/>
    </location>
</feature>
<sequence length="172" mass="18461">MHRSIGLAVVAEPYRVPDHPRWFGDATGTVAAHWAGGEGVPTCSLLEAGQGFVAVRWGPLAIVGCYVSPNRSLADYELYLDGLGDCVRRCLPRPLIVLGDLNSHARVWGNSRDDPKGVTLLDWAAGLDLRLVNVGSESTCVLWQGESPPPPASWRCPGRAPVARPFSLGEPP</sequence>
<dbReference type="InterPro" id="IPR036691">
    <property type="entry name" value="Endo/exonu/phosph_ase_sf"/>
</dbReference>
<evidence type="ECO:0000256" key="1">
    <source>
        <dbReference type="SAM" id="MobiDB-lite"/>
    </source>
</evidence>
<dbReference type="Gene3D" id="3.60.10.10">
    <property type="entry name" value="Endonuclease/exonuclease/phosphatase"/>
    <property type="match status" value="1"/>
</dbReference>